<dbReference type="GO" id="GO:0008483">
    <property type="term" value="F:transaminase activity"/>
    <property type="evidence" value="ECO:0007669"/>
    <property type="project" value="UniProtKB-KW"/>
</dbReference>
<sequence>MPESPGICNRRWVVIDFETRLAARSRNSSGAISGILALANASGVINFSGGFPEPSLFPTQLLGDIATRLIAQDAAVALQYAPSEGIESVRDAIAGYLKQTEDRRPADNELMITSGGIDAVTLLAKSMLDPGDLVVVEEPSYLGAVSGFAAFSPRLRGVRIDDEGLDAAELATVVAGDVPKLIYTIPDYQNPSGRSMSVRRRHELIDLCRQHGILIVEDVAYRQLGFAGQTRPSLWSLAPDVVVQIGTFSKTFFPGVRLGWATGPVPVVRELVVAKQNSDQCAGALGQRMLEEYLRAGYFDVHLPVARELYRKRGTATTSALAAHMNGRASWTEPEGGFFTWLHVPGVNTTTLSRNTDVAFVPGAGFFAERADTEHLRLSFSRIAEHEIEPGIARLAAAIRAQ</sequence>
<keyword evidence="3 6" id="KW-0808">Transferase</keyword>
<dbReference type="PANTHER" id="PTHR42790">
    <property type="entry name" value="AMINOTRANSFERASE"/>
    <property type="match status" value="1"/>
</dbReference>
<dbReference type="InterPro" id="IPR015422">
    <property type="entry name" value="PyrdxlP-dep_Trfase_small"/>
</dbReference>
<dbReference type="Pfam" id="PF00155">
    <property type="entry name" value="Aminotran_1_2"/>
    <property type="match status" value="1"/>
</dbReference>
<comment type="caution">
    <text evidence="6">The sequence shown here is derived from an EMBL/GenBank/DDBJ whole genome shotgun (WGS) entry which is preliminary data.</text>
</comment>
<dbReference type="EMBL" id="QHKI01000043">
    <property type="protein sequence ID" value="RSM76776.1"/>
    <property type="molecule type" value="Genomic_DNA"/>
</dbReference>
<evidence type="ECO:0000256" key="3">
    <source>
        <dbReference type="ARBA" id="ARBA00022679"/>
    </source>
</evidence>
<feature type="domain" description="Aminotransferase class I/classII large" evidence="5">
    <location>
        <begin position="72"/>
        <end position="394"/>
    </location>
</feature>
<dbReference type="Gene3D" id="3.90.1150.10">
    <property type="entry name" value="Aspartate Aminotransferase, domain 1"/>
    <property type="match status" value="1"/>
</dbReference>
<dbReference type="OrthoDB" id="199743at2"/>
<protein>
    <submittedName>
        <fullName evidence="6">PLP-dependent aminotransferase family protein</fullName>
    </submittedName>
</protein>
<evidence type="ECO:0000259" key="5">
    <source>
        <dbReference type="Pfam" id="PF00155"/>
    </source>
</evidence>
<evidence type="ECO:0000313" key="6">
    <source>
        <dbReference type="EMBL" id="RSM76776.1"/>
    </source>
</evidence>
<evidence type="ECO:0000256" key="1">
    <source>
        <dbReference type="ARBA" id="ARBA00001933"/>
    </source>
</evidence>
<dbReference type="CDD" id="cd00609">
    <property type="entry name" value="AAT_like"/>
    <property type="match status" value="1"/>
</dbReference>
<accession>A0A428YZ98</accession>
<evidence type="ECO:0000313" key="7">
    <source>
        <dbReference type="Proteomes" id="UP000287547"/>
    </source>
</evidence>
<dbReference type="Proteomes" id="UP000287547">
    <property type="component" value="Unassembled WGS sequence"/>
</dbReference>
<dbReference type="InterPro" id="IPR050859">
    <property type="entry name" value="Class-I_PLP-dep_aminotransf"/>
</dbReference>
<gene>
    <name evidence="6" type="ORF">DMH04_36300</name>
</gene>
<dbReference type="InterPro" id="IPR015424">
    <property type="entry name" value="PyrdxlP-dep_Trfase"/>
</dbReference>
<dbReference type="GO" id="GO:1901605">
    <property type="term" value="P:alpha-amino acid metabolic process"/>
    <property type="evidence" value="ECO:0007669"/>
    <property type="project" value="TreeGrafter"/>
</dbReference>
<comment type="cofactor">
    <cofactor evidence="1">
        <name>pyridoxal 5'-phosphate</name>
        <dbReference type="ChEBI" id="CHEBI:597326"/>
    </cofactor>
</comment>
<dbReference type="PANTHER" id="PTHR42790:SF19">
    <property type="entry name" value="KYNURENINE_ALPHA-AMINOADIPATE AMINOTRANSFERASE, MITOCHONDRIAL"/>
    <property type="match status" value="1"/>
</dbReference>
<dbReference type="AlphaFoldDB" id="A0A428YZ98"/>
<dbReference type="Gene3D" id="3.40.640.10">
    <property type="entry name" value="Type I PLP-dependent aspartate aminotransferase-like (Major domain)"/>
    <property type="match status" value="1"/>
</dbReference>
<keyword evidence="2 6" id="KW-0032">Aminotransferase</keyword>
<organism evidence="6 7">
    <name type="scientific">Kibdelosporangium aridum</name>
    <dbReference type="NCBI Taxonomy" id="2030"/>
    <lineage>
        <taxon>Bacteria</taxon>
        <taxon>Bacillati</taxon>
        <taxon>Actinomycetota</taxon>
        <taxon>Actinomycetes</taxon>
        <taxon>Pseudonocardiales</taxon>
        <taxon>Pseudonocardiaceae</taxon>
        <taxon>Kibdelosporangium</taxon>
    </lineage>
</organism>
<proteinExistence type="predicted"/>
<dbReference type="SUPFAM" id="SSF53383">
    <property type="entry name" value="PLP-dependent transferases"/>
    <property type="match status" value="1"/>
</dbReference>
<evidence type="ECO:0000256" key="4">
    <source>
        <dbReference type="ARBA" id="ARBA00022898"/>
    </source>
</evidence>
<dbReference type="InterPro" id="IPR015421">
    <property type="entry name" value="PyrdxlP-dep_Trfase_major"/>
</dbReference>
<dbReference type="GO" id="GO:0030170">
    <property type="term" value="F:pyridoxal phosphate binding"/>
    <property type="evidence" value="ECO:0007669"/>
    <property type="project" value="InterPro"/>
</dbReference>
<name>A0A428YZ98_KIBAR</name>
<dbReference type="InterPro" id="IPR004839">
    <property type="entry name" value="Aminotransferase_I/II_large"/>
</dbReference>
<reference evidence="6 7" key="1">
    <citation type="submission" date="2018-05" db="EMBL/GenBank/DDBJ databases">
        <title>Evolution of GPA BGCs.</title>
        <authorList>
            <person name="Waglechner N."/>
            <person name="Wright G.D."/>
        </authorList>
    </citation>
    <scope>NUCLEOTIDE SEQUENCE [LARGE SCALE GENOMIC DNA]</scope>
    <source>
        <strain evidence="6 7">A82846</strain>
    </source>
</reference>
<evidence type="ECO:0000256" key="2">
    <source>
        <dbReference type="ARBA" id="ARBA00022576"/>
    </source>
</evidence>
<keyword evidence="4" id="KW-0663">Pyridoxal phosphate</keyword>